<keyword evidence="1" id="KW-0472">Membrane</keyword>
<accession>A0A0N5AKK4</accession>
<evidence type="ECO:0000313" key="3">
    <source>
        <dbReference type="WBParaSite" id="SMUV_0000502901-mRNA-1"/>
    </source>
</evidence>
<feature type="transmembrane region" description="Helical" evidence="1">
    <location>
        <begin position="300"/>
        <end position="322"/>
    </location>
</feature>
<protein>
    <submittedName>
        <fullName evidence="3">ZP domain-containing protein</fullName>
    </submittedName>
</protein>
<dbReference type="AlphaFoldDB" id="A0A0N5AKK4"/>
<dbReference type="Proteomes" id="UP000046393">
    <property type="component" value="Unplaced"/>
</dbReference>
<name>A0A0N5AKK4_9BILA</name>
<evidence type="ECO:0000313" key="2">
    <source>
        <dbReference type="Proteomes" id="UP000046393"/>
    </source>
</evidence>
<dbReference type="WBParaSite" id="SMUV_0000502901-mRNA-1">
    <property type="protein sequence ID" value="SMUV_0000502901-mRNA-1"/>
    <property type="gene ID" value="SMUV_0000502901"/>
</dbReference>
<organism evidence="2 3">
    <name type="scientific">Syphacia muris</name>
    <dbReference type="NCBI Taxonomy" id="451379"/>
    <lineage>
        <taxon>Eukaryota</taxon>
        <taxon>Metazoa</taxon>
        <taxon>Ecdysozoa</taxon>
        <taxon>Nematoda</taxon>
        <taxon>Chromadorea</taxon>
        <taxon>Rhabditida</taxon>
        <taxon>Spirurina</taxon>
        <taxon>Oxyuridomorpha</taxon>
        <taxon>Oxyuroidea</taxon>
        <taxon>Oxyuridae</taxon>
        <taxon>Syphacia</taxon>
    </lineage>
</organism>
<keyword evidence="1" id="KW-1133">Transmembrane helix</keyword>
<keyword evidence="1" id="KW-0812">Transmembrane</keyword>
<reference evidence="3" key="1">
    <citation type="submission" date="2017-02" db="UniProtKB">
        <authorList>
            <consortium name="WormBaseParasite"/>
        </authorList>
    </citation>
    <scope>IDENTIFICATION</scope>
</reference>
<sequence length="350" mass="39781">MMKHSDELYTLKKIMKCDYANPPEDEYYDDRSFTEEVFNGENSTFADISSNVTDYQVTDDEITDQTVTDGGVEYTTNPTDNPEEMYEEELKTLEVACESFPVGGQGALMLRNFSDGTKFCIKSVKLPFTMDFFQASMFCEAFFCNVLSEVDLTAIDVEKKVLNTTNPCVKKFGDTIIEGVTVFKSEGVSCLFDLALSVAQNYSQVLDYCHSLDCSLLSMSDVTSLRNQIIFSKYFGSHFVKKTLNFRFLLKPRMVPKYNYDCVALRYSQLDGHPQRTSGQRVIKIVNTTTTTDRDSGMKMMIAIGVGVVLLLCALAFCAWYFRDYIQFSKQKEPMNPKQNTLPFDYILSS</sequence>
<evidence type="ECO:0000256" key="1">
    <source>
        <dbReference type="SAM" id="Phobius"/>
    </source>
</evidence>
<keyword evidence="2" id="KW-1185">Reference proteome</keyword>
<proteinExistence type="predicted"/>